<dbReference type="OrthoDB" id="515277at2759"/>
<protein>
    <recommendedName>
        <fullName evidence="3">Reverse transcriptase domain-containing protein</fullName>
    </recommendedName>
</protein>
<name>E1ZP95_CHLVA</name>
<dbReference type="KEGG" id="cvr:CHLNCDRAFT_139057"/>
<dbReference type="AlphaFoldDB" id="E1ZP95"/>
<evidence type="ECO:0008006" key="3">
    <source>
        <dbReference type="Google" id="ProtNLM"/>
    </source>
</evidence>
<dbReference type="RefSeq" id="XP_005844315.1">
    <property type="nucleotide sequence ID" value="XM_005844253.1"/>
</dbReference>
<reference evidence="1 2" key="1">
    <citation type="journal article" date="2010" name="Plant Cell">
        <title>The Chlorella variabilis NC64A genome reveals adaptation to photosymbiosis, coevolution with viruses, and cryptic sex.</title>
        <authorList>
            <person name="Blanc G."/>
            <person name="Duncan G."/>
            <person name="Agarkova I."/>
            <person name="Borodovsky M."/>
            <person name="Gurnon J."/>
            <person name="Kuo A."/>
            <person name="Lindquist E."/>
            <person name="Lucas S."/>
            <person name="Pangilinan J."/>
            <person name="Polle J."/>
            <person name="Salamov A."/>
            <person name="Terry A."/>
            <person name="Yamada T."/>
            <person name="Dunigan D.D."/>
            <person name="Grigoriev I.V."/>
            <person name="Claverie J.M."/>
            <person name="Van Etten J.L."/>
        </authorList>
    </citation>
    <scope>NUCLEOTIDE SEQUENCE [LARGE SCALE GENOMIC DNA]</scope>
    <source>
        <strain evidence="1 2">NC64A</strain>
    </source>
</reference>
<dbReference type="GeneID" id="17351655"/>
<dbReference type="InParanoid" id="E1ZP95"/>
<keyword evidence="2" id="KW-1185">Reference proteome</keyword>
<proteinExistence type="predicted"/>
<organism evidence="2">
    <name type="scientific">Chlorella variabilis</name>
    <name type="common">Green alga</name>
    <dbReference type="NCBI Taxonomy" id="554065"/>
    <lineage>
        <taxon>Eukaryota</taxon>
        <taxon>Viridiplantae</taxon>
        <taxon>Chlorophyta</taxon>
        <taxon>core chlorophytes</taxon>
        <taxon>Trebouxiophyceae</taxon>
        <taxon>Chlorellales</taxon>
        <taxon>Chlorellaceae</taxon>
        <taxon>Chlorella clade</taxon>
        <taxon>Chlorella</taxon>
    </lineage>
</organism>
<evidence type="ECO:0000313" key="2">
    <source>
        <dbReference type="Proteomes" id="UP000008141"/>
    </source>
</evidence>
<gene>
    <name evidence="1" type="ORF">CHLNCDRAFT_139057</name>
</gene>
<evidence type="ECO:0000313" key="1">
    <source>
        <dbReference type="EMBL" id="EFN52213.1"/>
    </source>
</evidence>
<accession>E1ZP95</accession>
<sequence>MAAKMYTAILEQRISDWAEASNFRAALYTNVPMSVRTSAGLSPCFQAVTGLSQGCPLSPTLFGLDIDNLEEELMAR</sequence>
<dbReference type="Proteomes" id="UP000008141">
    <property type="component" value="Unassembled WGS sequence"/>
</dbReference>
<dbReference type="EMBL" id="GL433857">
    <property type="protein sequence ID" value="EFN52213.1"/>
    <property type="molecule type" value="Genomic_DNA"/>
</dbReference>